<dbReference type="GO" id="GO:0008870">
    <property type="term" value="F:galactoside O-acetyltransferase activity"/>
    <property type="evidence" value="ECO:0007669"/>
    <property type="project" value="UniProtKB-EC"/>
</dbReference>
<dbReference type="AlphaFoldDB" id="A0A0G3EBS3"/>
<protein>
    <submittedName>
        <fullName evidence="4">Galactoside O-acetyltransferase</fullName>
        <ecNumber evidence="4">2.3.1.18</ecNumber>
    </submittedName>
</protein>
<proteinExistence type="predicted"/>
<dbReference type="STRING" id="1307763.L21SP4_00637"/>
<keyword evidence="5" id="KW-1185">Reference proteome</keyword>
<dbReference type="InterPro" id="IPR051159">
    <property type="entry name" value="Hexapeptide_acetyltransf"/>
</dbReference>
<dbReference type="OrthoDB" id="9812571at2"/>
<evidence type="ECO:0000313" key="4">
    <source>
        <dbReference type="EMBL" id="AKJ63906.1"/>
    </source>
</evidence>
<dbReference type="Gene3D" id="2.160.10.10">
    <property type="entry name" value="Hexapeptide repeat proteins"/>
    <property type="match status" value="1"/>
</dbReference>
<evidence type="ECO:0000313" key="5">
    <source>
        <dbReference type="Proteomes" id="UP000035268"/>
    </source>
</evidence>
<keyword evidence="3 4" id="KW-0012">Acyltransferase</keyword>
<dbReference type="Pfam" id="PF14602">
    <property type="entry name" value="Hexapep_2"/>
    <property type="match status" value="1"/>
</dbReference>
<sequence>MKPTVLASGIWHMLLGYVHLRRCTRVGRRPRVYGRPAIINRGSIEIGERFLFFSTTVRSELITHPGGRIAIGDRVFLNYGASLSAHEEIRIGNGCQIGSYACLMDNDYHRVEDRNALGESKPIVLEDNVWLGVRVIVLKGVTIGKNAVIGAGSVVTKDVPPNSLAAGAPARVVRTFGAPEEARES</sequence>
<dbReference type="SUPFAM" id="SSF51161">
    <property type="entry name" value="Trimeric LpxA-like enzymes"/>
    <property type="match status" value="1"/>
</dbReference>
<dbReference type="Proteomes" id="UP000035268">
    <property type="component" value="Chromosome"/>
</dbReference>
<name>A0A0G3EBS3_9BACT</name>
<evidence type="ECO:0000256" key="3">
    <source>
        <dbReference type="ARBA" id="ARBA00023315"/>
    </source>
</evidence>
<dbReference type="InterPro" id="IPR001451">
    <property type="entry name" value="Hexapep"/>
</dbReference>
<keyword evidence="2" id="KW-0677">Repeat</keyword>
<keyword evidence="1 4" id="KW-0808">Transferase</keyword>
<dbReference type="EMBL" id="CP010904">
    <property type="protein sequence ID" value="AKJ63906.1"/>
    <property type="molecule type" value="Genomic_DNA"/>
</dbReference>
<reference evidence="4 5" key="2">
    <citation type="journal article" date="2016" name="ISME J.">
        <title>Characterization of the first cultured representative of Verrucomicrobia subdivision 5 indicates the proposal of a novel phylum.</title>
        <authorList>
            <person name="Spring S."/>
            <person name="Bunk B."/>
            <person name="Sproer C."/>
            <person name="Schumann P."/>
            <person name="Rohde M."/>
            <person name="Tindall B.J."/>
            <person name="Klenk H.P."/>
        </authorList>
    </citation>
    <scope>NUCLEOTIDE SEQUENCE [LARGE SCALE GENOMIC DNA]</scope>
    <source>
        <strain evidence="4 5">L21-Fru-AB</strain>
    </source>
</reference>
<evidence type="ECO:0000256" key="1">
    <source>
        <dbReference type="ARBA" id="ARBA00022679"/>
    </source>
</evidence>
<dbReference type="EC" id="2.3.1.18" evidence="4"/>
<dbReference type="PROSITE" id="PS00101">
    <property type="entry name" value="HEXAPEP_TRANSFERASES"/>
    <property type="match status" value="1"/>
</dbReference>
<dbReference type="PANTHER" id="PTHR23416">
    <property type="entry name" value="SIALIC ACID SYNTHASE-RELATED"/>
    <property type="match status" value="1"/>
</dbReference>
<gene>
    <name evidence="4" type="primary">lacA_2</name>
    <name evidence="4" type="ORF">L21SP4_00637</name>
</gene>
<reference evidence="5" key="1">
    <citation type="submission" date="2015-02" db="EMBL/GenBank/DDBJ databases">
        <title>Description and complete genome sequence of the first cultured representative of the subdivision 5 of the Verrucomicrobia phylum.</title>
        <authorList>
            <person name="Spring S."/>
            <person name="Bunk B."/>
            <person name="Sproer C."/>
            <person name="Klenk H.-P."/>
        </authorList>
    </citation>
    <scope>NUCLEOTIDE SEQUENCE [LARGE SCALE GENOMIC DNA]</scope>
    <source>
        <strain evidence="5">L21-Fru-AB</strain>
    </source>
</reference>
<dbReference type="CDD" id="cd04647">
    <property type="entry name" value="LbH_MAT_like"/>
    <property type="match status" value="1"/>
</dbReference>
<dbReference type="PANTHER" id="PTHR23416:SF78">
    <property type="entry name" value="LIPOPOLYSACCHARIDE BIOSYNTHESIS O-ACETYL TRANSFERASE WBBJ-RELATED"/>
    <property type="match status" value="1"/>
</dbReference>
<dbReference type="InterPro" id="IPR011004">
    <property type="entry name" value="Trimer_LpxA-like_sf"/>
</dbReference>
<organism evidence="4 5">
    <name type="scientific">Kiritimatiella glycovorans</name>
    <dbReference type="NCBI Taxonomy" id="1307763"/>
    <lineage>
        <taxon>Bacteria</taxon>
        <taxon>Pseudomonadati</taxon>
        <taxon>Kiritimatiellota</taxon>
        <taxon>Kiritimatiellia</taxon>
        <taxon>Kiritimatiellales</taxon>
        <taxon>Kiritimatiellaceae</taxon>
        <taxon>Kiritimatiella</taxon>
    </lineage>
</organism>
<dbReference type="RefSeq" id="WP_052881292.1">
    <property type="nucleotide sequence ID" value="NZ_CP010904.1"/>
</dbReference>
<accession>A0A0G3EBS3</accession>
<evidence type="ECO:0000256" key="2">
    <source>
        <dbReference type="ARBA" id="ARBA00022737"/>
    </source>
</evidence>
<dbReference type="KEGG" id="vbl:L21SP4_00637"/>
<dbReference type="InterPro" id="IPR018357">
    <property type="entry name" value="Hexapep_transf_CS"/>
</dbReference>